<reference evidence="1" key="1">
    <citation type="journal article" date="2020" name="Stud. Mycol.">
        <title>101 Dothideomycetes genomes: a test case for predicting lifestyles and emergence of pathogens.</title>
        <authorList>
            <person name="Haridas S."/>
            <person name="Albert R."/>
            <person name="Binder M."/>
            <person name="Bloem J."/>
            <person name="Labutti K."/>
            <person name="Salamov A."/>
            <person name="Andreopoulos B."/>
            <person name="Baker S."/>
            <person name="Barry K."/>
            <person name="Bills G."/>
            <person name="Bluhm B."/>
            <person name="Cannon C."/>
            <person name="Castanera R."/>
            <person name="Culley D."/>
            <person name="Daum C."/>
            <person name="Ezra D."/>
            <person name="Gonzalez J."/>
            <person name="Henrissat B."/>
            <person name="Kuo A."/>
            <person name="Liang C."/>
            <person name="Lipzen A."/>
            <person name="Lutzoni F."/>
            <person name="Magnuson J."/>
            <person name="Mondo S."/>
            <person name="Nolan M."/>
            <person name="Ohm R."/>
            <person name="Pangilinan J."/>
            <person name="Park H.-J."/>
            <person name="Ramirez L."/>
            <person name="Alfaro M."/>
            <person name="Sun H."/>
            <person name="Tritt A."/>
            <person name="Yoshinaga Y."/>
            <person name="Zwiers L.-H."/>
            <person name="Turgeon B."/>
            <person name="Goodwin S."/>
            <person name="Spatafora J."/>
            <person name="Crous P."/>
            <person name="Grigoriev I."/>
        </authorList>
    </citation>
    <scope>NUCLEOTIDE SEQUENCE</scope>
    <source>
        <strain evidence="1">Tuck. ex Michener</strain>
    </source>
</reference>
<keyword evidence="2" id="KW-1185">Reference proteome</keyword>
<name>A0A6A6HJA4_VIRVR</name>
<protein>
    <submittedName>
        <fullName evidence="1">Uncharacterized protein</fullName>
    </submittedName>
</protein>
<dbReference type="AlphaFoldDB" id="A0A6A6HJA4"/>
<dbReference type="Proteomes" id="UP000800092">
    <property type="component" value="Unassembled WGS sequence"/>
</dbReference>
<dbReference type="EMBL" id="ML991778">
    <property type="protein sequence ID" value="KAF2237888.1"/>
    <property type="molecule type" value="Genomic_DNA"/>
</dbReference>
<proteinExistence type="predicted"/>
<evidence type="ECO:0000313" key="2">
    <source>
        <dbReference type="Proteomes" id="UP000800092"/>
    </source>
</evidence>
<evidence type="ECO:0000313" key="1">
    <source>
        <dbReference type="EMBL" id="KAF2237888.1"/>
    </source>
</evidence>
<sequence length="93" mass="10524">MMPIARVSRATSFVCQDGNESDYHRYLAVASPWLLHGCFARPRDASLQISQPVTQQGAPRWRAATSCRMHVHFEEGTRTCSRVMEEQLIAGPY</sequence>
<organism evidence="1 2">
    <name type="scientific">Viridothelium virens</name>
    <name type="common">Speckled blister lichen</name>
    <name type="synonym">Trypethelium virens</name>
    <dbReference type="NCBI Taxonomy" id="1048519"/>
    <lineage>
        <taxon>Eukaryota</taxon>
        <taxon>Fungi</taxon>
        <taxon>Dikarya</taxon>
        <taxon>Ascomycota</taxon>
        <taxon>Pezizomycotina</taxon>
        <taxon>Dothideomycetes</taxon>
        <taxon>Dothideomycetes incertae sedis</taxon>
        <taxon>Trypetheliales</taxon>
        <taxon>Trypetheliaceae</taxon>
        <taxon>Viridothelium</taxon>
    </lineage>
</organism>
<gene>
    <name evidence="1" type="ORF">EV356DRAFT_509801</name>
</gene>
<accession>A0A6A6HJA4</accession>